<sequence length="382" mass="44743">MKVAIFTDTFTPQVNGVSRTFEKYVHYLEQQKIEYRLFTAKTKDDENFQEQIFSFKSMPFFLYPECRLAVPNVIQIRKEIQTFSPDIIHIATPFNVGLSGLYYGKKLNIPIVGSYHTNFDHYLHYYKLQFMSKWLWKYMHWFYQPMEKIFVPSSITKKELNQYGFRNVQIWSRGVDCNLFHPNHNKEIVRKKYNVKEKFILSYVGRLSPEKDLDILMETAKQLPERIKNQIHWMIVGDGPLGKDLREMAPENMTFTGYVKGHELARIYAATDLFVFPSTTETFGNVVLESLASGTPAVVARSGGVQEIVTDKKTGLLCNPKSVEDFVRAISETLENEFRLNWMSVEARKYALKQSWDSIFNELLLEYEDIIHSRDNKKQNVV</sequence>
<gene>
    <name evidence="3" type="ORF">HNQ94_003917</name>
</gene>
<evidence type="ECO:0000313" key="4">
    <source>
        <dbReference type="Proteomes" id="UP000581688"/>
    </source>
</evidence>
<dbReference type="RefSeq" id="WP_174498009.1">
    <property type="nucleotide sequence ID" value="NZ_CADDWK010000027.1"/>
</dbReference>
<dbReference type="Gene3D" id="3.40.50.2000">
    <property type="entry name" value="Glycogen Phosphorylase B"/>
    <property type="match status" value="2"/>
</dbReference>
<evidence type="ECO:0000259" key="1">
    <source>
        <dbReference type="Pfam" id="PF00534"/>
    </source>
</evidence>
<dbReference type="GO" id="GO:0016758">
    <property type="term" value="F:hexosyltransferase activity"/>
    <property type="evidence" value="ECO:0007669"/>
    <property type="project" value="TreeGrafter"/>
</dbReference>
<protein>
    <submittedName>
        <fullName evidence="3">Glycosyltransferase involved in cell wall biosynthesis</fullName>
    </submittedName>
</protein>
<keyword evidence="3" id="KW-0808">Transferase</keyword>
<dbReference type="InterPro" id="IPR028098">
    <property type="entry name" value="Glyco_trans_4-like_N"/>
</dbReference>
<dbReference type="Pfam" id="PF00534">
    <property type="entry name" value="Glycos_transf_1"/>
    <property type="match status" value="1"/>
</dbReference>
<dbReference type="AlphaFoldDB" id="A0A841QB31"/>
<organism evidence="3 4">
    <name type="scientific">Salirhabdus euzebyi</name>
    <dbReference type="NCBI Taxonomy" id="394506"/>
    <lineage>
        <taxon>Bacteria</taxon>
        <taxon>Bacillati</taxon>
        <taxon>Bacillota</taxon>
        <taxon>Bacilli</taxon>
        <taxon>Bacillales</taxon>
        <taxon>Bacillaceae</taxon>
        <taxon>Salirhabdus</taxon>
    </lineage>
</organism>
<proteinExistence type="predicted"/>
<feature type="domain" description="Glycosyltransferase subfamily 4-like N-terminal" evidence="2">
    <location>
        <begin position="14"/>
        <end position="178"/>
    </location>
</feature>
<keyword evidence="4" id="KW-1185">Reference proteome</keyword>
<dbReference type="SUPFAM" id="SSF53756">
    <property type="entry name" value="UDP-Glycosyltransferase/glycogen phosphorylase"/>
    <property type="match status" value="1"/>
</dbReference>
<dbReference type="InterPro" id="IPR001296">
    <property type="entry name" value="Glyco_trans_1"/>
</dbReference>
<reference evidence="3 4" key="1">
    <citation type="submission" date="2020-08" db="EMBL/GenBank/DDBJ databases">
        <title>Genomic Encyclopedia of Type Strains, Phase IV (KMG-IV): sequencing the most valuable type-strain genomes for metagenomic binning, comparative biology and taxonomic classification.</title>
        <authorList>
            <person name="Goeker M."/>
        </authorList>
    </citation>
    <scope>NUCLEOTIDE SEQUENCE [LARGE SCALE GENOMIC DNA]</scope>
    <source>
        <strain evidence="3 4">DSM 19612</strain>
    </source>
</reference>
<comment type="caution">
    <text evidence="3">The sequence shown here is derived from an EMBL/GenBank/DDBJ whole genome shotgun (WGS) entry which is preliminary data.</text>
</comment>
<evidence type="ECO:0000313" key="3">
    <source>
        <dbReference type="EMBL" id="MBB6455417.1"/>
    </source>
</evidence>
<dbReference type="PANTHER" id="PTHR45947:SF3">
    <property type="entry name" value="SULFOQUINOVOSYL TRANSFERASE SQD2"/>
    <property type="match status" value="1"/>
</dbReference>
<dbReference type="PANTHER" id="PTHR45947">
    <property type="entry name" value="SULFOQUINOVOSYL TRANSFERASE SQD2"/>
    <property type="match status" value="1"/>
</dbReference>
<dbReference type="Pfam" id="PF13439">
    <property type="entry name" value="Glyco_transf_4"/>
    <property type="match status" value="1"/>
</dbReference>
<dbReference type="InterPro" id="IPR050194">
    <property type="entry name" value="Glycosyltransferase_grp1"/>
</dbReference>
<name>A0A841QB31_9BACI</name>
<dbReference type="EMBL" id="JACHGH010000022">
    <property type="protein sequence ID" value="MBB6455417.1"/>
    <property type="molecule type" value="Genomic_DNA"/>
</dbReference>
<dbReference type="CDD" id="cd03814">
    <property type="entry name" value="GT4-like"/>
    <property type="match status" value="1"/>
</dbReference>
<dbReference type="Proteomes" id="UP000581688">
    <property type="component" value="Unassembled WGS sequence"/>
</dbReference>
<feature type="domain" description="Glycosyl transferase family 1" evidence="1">
    <location>
        <begin position="186"/>
        <end position="347"/>
    </location>
</feature>
<accession>A0A841QB31</accession>
<evidence type="ECO:0000259" key="2">
    <source>
        <dbReference type="Pfam" id="PF13439"/>
    </source>
</evidence>